<dbReference type="SMART" id="SM00028">
    <property type="entry name" value="TPR"/>
    <property type="match status" value="2"/>
</dbReference>
<proteinExistence type="predicted"/>
<dbReference type="InterPro" id="IPR011990">
    <property type="entry name" value="TPR-like_helical_dom_sf"/>
</dbReference>
<dbReference type="EMBL" id="AMCI01001670">
    <property type="protein sequence ID" value="EJX04826.1"/>
    <property type="molecule type" value="Genomic_DNA"/>
</dbReference>
<dbReference type="InterPro" id="IPR019734">
    <property type="entry name" value="TPR_rpt"/>
</dbReference>
<dbReference type="SUPFAM" id="SSF48452">
    <property type="entry name" value="TPR-like"/>
    <property type="match status" value="1"/>
</dbReference>
<organism evidence="1">
    <name type="scientific">gut metagenome</name>
    <dbReference type="NCBI Taxonomy" id="749906"/>
    <lineage>
        <taxon>unclassified sequences</taxon>
        <taxon>metagenomes</taxon>
        <taxon>organismal metagenomes</taxon>
    </lineage>
</organism>
<name>J9CX41_9ZZZZ</name>
<comment type="caution">
    <text evidence="1">The sequence shown here is derived from an EMBL/GenBank/DDBJ whole genome shotgun (WGS) entry which is preliminary data.</text>
</comment>
<reference evidence="1" key="1">
    <citation type="journal article" date="2012" name="PLoS ONE">
        <title>Gene sets for utilization of primary and secondary nutrition supplies in the distal gut of endangered iberian lynx.</title>
        <authorList>
            <person name="Alcaide M."/>
            <person name="Messina E."/>
            <person name="Richter M."/>
            <person name="Bargiela R."/>
            <person name="Peplies J."/>
            <person name="Huws S.A."/>
            <person name="Newbold C.J."/>
            <person name="Golyshin P.N."/>
            <person name="Simon M.A."/>
            <person name="Lopez G."/>
            <person name="Yakimov M.M."/>
            <person name="Ferrer M."/>
        </authorList>
    </citation>
    <scope>NUCLEOTIDE SEQUENCE</scope>
</reference>
<dbReference type="Gene3D" id="1.25.40.10">
    <property type="entry name" value="Tetratricopeptide repeat domain"/>
    <property type="match status" value="1"/>
</dbReference>
<evidence type="ECO:0000313" key="1">
    <source>
        <dbReference type="EMBL" id="EJX04826.1"/>
    </source>
</evidence>
<gene>
    <name evidence="1" type="ORF">EVA_07070</name>
</gene>
<dbReference type="AlphaFoldDB" id="J9CX41"/>
<sequence>MKIKTLVALLILSAGATSAIAQDATNCNSNSSISHEAVRAGNFKDAYTPWKAVLENCPTLRFYTFTDGYKILKGLMTQIKDKNNPEYQKYFDELMNTHDLRIKYTPDFLAKGTKVSSAAEALGIKAVDYIAFAPKIDVNLAYKWLNESVNEAKSESDGATLFYFLQMSLNKLKADPAHKEQFIQDYVLASDFADQAIAAETREAKKKALAGIKDNLVALFVNSGTADCESLQAIYGPQVEANQKNLEYLKKVISIMKMMKCTESEAYFQASFYSYKMEPTAEAATGCAYQAFKKGDINNAVKFFDEALELETGNEKKAEKAYATAAVLASAKKLSQARTYCQKAISFNENYGAPYILIANLYAMSPNWSDESALNKCTYFAVIDKLQRAKQVDPSVAEEANTLISRYSGHTPQAKDLFMLGYKQGDRITIGGWIGETTTIR</sequence>
<accession>J9CX41</accession>
<dbReference type="PROSITE" id="PS50005">
    <property type="entry name" value="TPR"/>
    <property type="match status" value="1"/>
</dbReference>
<protein>
    <submittedName>
        <fullName evidence="1">Tetratricopeptide repeat-containing protein</fullName>
    </submittedName>
</protein>